<dbReference type="Proteomes" id="UP000180280">
    <property type="component" value="Unassembled WGS sequence"/>
</dbReference>
<dbReference type="EMBL" id="MKCT01000061">
    <property type="protein sequence ID" value="OHX18121.1"/>
    <property type="molecule type" value="Genomic_DNA"/>
</dbReference>
<dbReference type="OrthoDB" id="6629495at2"/>
<reference evidence="3 4" key="1">
    <citation type="submission" date="2016-09" db="EMBL/GenBank/DDBJ databases">
        <title>Chromobacterium muskegensis sp. nov., an insecticidal bacterium isolated from Sphagnum bogs.</title>
        <authorList>
            <person name="Sparks M.E."/>
            <person name="Blackburn M.B."/>
            <person name="Gundersen-Rindal D.E."/>
            <person name="Mitchell A."/>
            <person name="Farrar R."/>
            <person name="Kuhar D."/>
        </authorList>
    </citation>
    <scope>NUCLEOTIDE SEQUENCE [LARGE SCALE GENOMIC DNA]</scope>
    <source>
        <strain evidence="2 4">14B-1</strain>
        <strain evidence="1 3">37-2</strain>
    </source>
</reference>
<name>A0A1S1X2Y4_9NEIS</name>
<gene>
    <name evidence="2" type="ORF">BI344_11355</name>
    <name evidence="1" type="ORF">BI347_09635</name>
</gene>
<dbReference type="RefSeq" id="WP_071114334.1">
    <property type="nucleotide sequence ID" value="NZ_MKCS01000001.1"/>
</dbReference>
<keyword evidence="4" id="KW-1185">Reference proteome</keyword>
<dbReference type="AlphaFoldDB" id="A0A1S1X2Y4"/>
<evidence type="ECO:0000313" key="3">
    <source>
        <dbReference type="Proteomes" id="UP000180088"/>
    </source>
</evidence>
<protein>
    <recommendedName>
        <fullName evidence="5">DUF2164 domain-containing protein</fullName>
    </recommendedName>
</protein>
<evidence type="ECO:0000313" key="1">
    <source>
        <dbReference type="EMBL" id="OHX13745.1"/>
    </source>
</evidence>
<dbReference type="EMBL" id="MKCS01000001">
    <property type="protein sequence ID" value="OHX13745.1"/>
    <property type="molecule type" value="Genomic_DNA"/>
</dbReference>
<accession>A0A1S1X2Y4</accession>
<dbReference type="InterPro" id="IPR018680">
    <property type="entry name" value="DUF2164"/>
</dbReference>
<dbReference type="STRING" id="1903179.BI347_09635"/>
<comment type="caution">
    <text evidence="1">The sequence shown here is derived from an EMBL/GenBank/DDBJ whole genome shotgun (WGS) entry which is preliminary data.</text>
</comment>
<evidence type="ECO:0000313" key="2">
    <source>
        <dbReference type="EMBL" id="OHX18121.1"/>
    </source>
</evidence>
<evidence type="ECO:0008006" key="5">
    <source>
        <dbReference type="Google" id="ProtNLM"/>
    </source>
</evidence>
<organism evidence="1 3">
    <name type="scientific">Chromobacterium sphagni</name>
    <dbReference type="NCBI Taxonomy" id="1903179"/>
    <lineage>
        <taxon>Bacteria</taxon>
        <taxon>Pseudomonadati</taxon>
        <taxon>Pseudomonadota</taxon>
        <taxon>Betaproteobacteria</taxon>
        <taxon>Neisseriales</taxon>
        <taxon>Chromobacteriaceae</taxon>
        <taxon>Chromobacterium</taxon>
    </lineage>
</organism>
<evidence type="ECO:0000313" key="4">
    <source>
        <dbReference type="Proteomes" id="UP000180280"/>
    </source>
</evidence>
<dbReference type="Pfam" id="PF09932">
    <property type="entry name" value="DUF2164"/>
    <property type="match status" value="1"/>
</dbReference>
<proteinExistence type="predicted"/>
<sequence>MATQFLLSEQQMQQLAPQLQGYLSDQLGLEIGSFDARFLLDFLADKMGRDIYNKALQDAQTALAARLETLQAAIWELEK</sequence>
<dbReference type="Proteomes" id="UP000180088">
    <property type="component" value="Unassembled WGS sequence"/>
</dbReference>